<dbReference type="InterPro" id="IPR005653">
    <property type="entry name" value="OstA-like_N"/>
</dbReference>
<dbReference type="Gene3D" id="2.60.450.10">
    <property type="entry name" value="Lipopolysaccharide (LPS) transport protein A like domain"/>
    <property type="match status" value="3"/>
</dbReference>
<proteinExistence type="predicted"/>
<protein>
    <recommendedName>
        <fullName evidence="2">Organic solvent tolerance-like N-terminal domain-containing protein</fullName>
    </recommendedName>
</protein>
<comment type="caution">
    <text evidence="3">The sequence shown here is derived from an EMBL/GenBank/DDBJ whole genome shotgun (WGS) entry which is preliminary data.</text>
</comment>
<evidence type="ECO:0000256" key="1">
    <source>
        <dbReference type="SAM" id="Phobius"/>
    </source>
</evidence>
<keyword evidence="1" id="KW-0472">Membrane</keyword>
<sequence length="564" mass="64980">MTALNNVRQIFGGHRIILMVILCLFGLCAMSNGPRKHKRRKTTDERIYLVHADVLMYDRFDPNTPGAQVLKGNVQFRHKGATLRCDSAFFYETENSFEAFGHVRLVQGDSVTLTSEKAYYDGNDQMAEARHNVVLKHRGTTLYTDSLNYDRLYGVGYFFEGGRMVDKKNVLVSDWGEYSTDTRKAIFNYDVTLRNEDFTIHTDTLHYDTRTSVAHVVGPSRIISKESTINTTSGFYNSNTGQTELFGRSKVVNEEKEITADSLFYNEKSGVSEGFNKVVYVDKENKNSLECDYFWYNENIGEAMATKRPLMKDFSQKDTLYVHSDTIRLYTYNINTDSVFRTAHCYYKVRAYREDVQAVCDSLVYNTKDSCMTMYRDPIVWNDNRQMFGEKIEVFMKDSTVERAHVIGQAFSAEMLRDSTHYNQVSSREMFAYFDDGKLSKTEAIGNVRTVFYPMEEKDSSIIMLNYLETDTIRMFLKAGKLQKIWTPKAEGTAYPMSQIPPGKDFLDGFAWFDGIRPVDKDDIFNIRGKKEEEVLKPQTRHEAPLQRIKDGIVETLKGGEIKL</sequence>
<dbReference type="OrthoDB" id="9805931at2"/>
<organism evidence="3 4">
    <name type="scientific">Prevotella koreensis</name>
    <dbReference type="NCBI Taxonomy" id="2490854"/>
    <lineage>
        <taxon>Bacteria</taxon>
        <taxon>Pseudomonadati</taxon>
        <taxon>Bacteroidota</taxon>
        <taxon>Bacteroidia</taxon>
        <taxon>Bacteroidales</taxon>
        <taxon>Prevotellaceae</taxon>
        <taxon>Prevotella</taxon>
    </lineage>
</organism>
<reference evidence="3 4" key="1">
    <citation type="submission" date="2018-12" db="EMBL/GenBank/DDBJ databases">
        <title>Genome sequencing of Prevotella sp. KCOM 3155 (= JS262).</title>
        <authorList>
            <person name="Kook J.-K."/>
            <person name="Park S.-N."/>
            <person name="Lim Y.K."/>
        </authorList>
    </citation>
    <scope>NUCLEOTIDE SEQUENCE [LARGE SCALE GENOMIC DNA]</scope>
    <source>
        <strain evidence="3 4">KCOM 3155</strain>
    </source>
</reference>
<evidence type="ECO:0000313" key="3">
    <source>
        <dbReference type="EMBL" id="RUL60073.1"/>
    </source>
</evidence>
<keyword evidence="4" id="KW-1185">Reference proteome</keyword>
<dbReference type="Pfam" id="PF13100">
    <property type="entry name" value="OstA_2"/>
    <property type="match status" value="1"/>
</dbReference>
<name>A0A3S0RBM8_9BACT</name>
<dbReference type="RefSeq" id="WP_126679167.1">
    <property type="nucleotide sequence ID" value="NZ_RYYU01000001.1"/>
</dbReference>
<evidence type="ECO:0000313" key="4">
    <source>
        <dbReference type="Proteomes" id="UP000278983"/>
    </source>
</evidence>
<evidence type="ECO:0000259" key="2">
    <source>
        <dbReference type="Pfam" id="PF13100"/>
    </source>
</evidence>
<keyword evidence="1" id="KW-0812">Transmembrane</keyword>
<dbReference type="Proteomes" id="UP000278983">
    <property type="component" value="Unassembled WGS sequence"/>
</dbReference>
<accession>A0A3S0RBM8</accession>
<feature type="transmembrane region" description="Helical" evidence="1">
    <location>
        <begin position="12"/>
        <end position="31"/>
    </location>
</feature>
<dbReference type="EMBL" id="RYYU01000001">
    <property type="protein sequence ID" value="RUL60073.1"/>
    <property type="molecule type" value="Genomic_DNA"/>
</dbReference>
<keyword evidence="1" id="KW-1133">Transmembrane helix</keyword>
<feature type="domain" description="Organic solvent tolerance-like N-terminal" evidence="2">
    <location>
        <begin position="45"/>
        <end position="203"/>
    </location>
</feature>
<gene>
    <name evidence="3" type="ORF">EHV08_10185</name>
</gene>
<dbReference type="AlphaFoldDB" id="A0A3S0RBM8"/>